<dbReference type="GO" id="GO:0046872">
    <property type="term" value="F:metal ion binding"/>
    <property type="evidence" value="ECO:0007669"/>
    <property type="project" value="UniProtKB-KW"/>
</dbReference>
<evidence type="ECO:0000313" key="3">
    <source>
        <dbReference type="EMBL" id="SKC76433.1"/>
    </source>
</evidence>
<gene>
    <name evidence="3" type="ORF">SAMN02194393_02985</name>
</gene>
<dbReference type="RefSeq" id="WP_079492659.1">
    <property type="nucleotide sequence ID" value="NZ_FUZT01000007.1"/>
</dbReference>
<dbReference type="PROSITE" id="PS51819">
    <property type="entry name" value="VOC"/>
    <property type="match status" value="1"/>
</dbReference>
<evidence type="ECO:0000313" key="4">
    <source>
        <dbReference type="Proteomes" id="UP000190285"/>
    </source>
</evidence>
<dbReference type="PANTHER" id="PTHR43048">
    <property type="entry name" value="METHYLMALONYL-COA EPIMERASE"/>
    <property type="match status" value="1"/>
</dbReference>
<keyword evidence="4" id="KW-1185">Reference proteome</keyword>
<dbReference type="EMBL" id="FUZT01000007">
    <property type="protein sequence ID" value="SKC76433.1"/>
    <property type="molecule type" value="Genomic_DNA"/>
</dbReference>
<proteinExistence type="predicted"/>
<feature type="domain" description="VOC" evidence="2">
    <location>
        <begin position="2"/>
        <end position="131"/>
    </location>
</feature>
<dbReference type="InterPro" id="IPR029068">
    <property type="entry name" value="Glyas_Bleomycin-R_OHBP_Dase"/>
</dbReference>
<accession>A0A1T5LKB8</accession>
<evidence type="ECO:0000256" key="1">
    <source>
        <dbReference type="ARBA" id="ARBA00022723"/>
    </source>
</evidence>
<dbReference type="STRING" id="36842.SAMN02194393_02985"/>
<dbReference type="PANTHER" id="PTHR43048:SF3">
    <property type="entry name" value="METHYLMALONYL-COA EPIMERASE, MITOCHONDRIAL"/>
    <property type="match status" value="1"/>
</dbReference>
<dbReference type="SUPFAM" id="SSF54593">
    <property type="entry name" value="Glyoxalase/Bleomycin resistance protein/Dihydroxybiphenyl dioxygenase"/>
    <property type="match status" value="1"/>
</dbReference>
<protein>
    <submittedName>
        <fullName evidence="3">Methylmalonyl-CoA epimerase</fullName>
    </submittedName>
</protein>
<dbReference type="Pfam" id="PF13669">
    <property type="entry name" value="Glyoxalase_4"/>
    <property type="match status" value="1"/>
</dbReference>
<dbReference type="InterPro" id="IPR037523">
    <property type="entry name" value="VOC_core"/>
</dbReference>
<dbReference type="Proteomes" id="UP000190285">
    <property type="component" value="Unassembled WGS sequence"/>
</dbReference>
<sequence>MKIDHVGIVMEDGQQLRDMFKKYFNGKVGKKIFDRSGFISQIIELELGSIEILCPVNEHSPITRFLDKKGEGLHHISIRVENIKEIVERMKDDNYKFIDNIRLYNKGNEVIKYIFLNPKYTNKILIELQEKVE</sequence>
<dbReference type="GO" id="GO:0046491">
    <property type="term" value="P:L-methylmalonyl-CoA metabolic process"/>
    <property type="evidence" value="ECO:0007669"/>
    <property type="project" value="TreeGrafter"/>
</dbReference>
<organism evidence="3 4">
    <name type="scientific">Maledivibacter halophilus</name>
    <dbReference type="NCBI Taxonomy" id="36842"/>
    <lineage>
        <taxon>Bacteria</taxon>
        <taxon>Bacillati</taxon>
        <taxon>Bacillota</taxon>
        <taxon>Clostridia</taxon>
        <taxon>Peptostreptococcales</taxon>
        <taxon>Caminicellaceae</taxon>
        <taxon>Maledivibacter</taxon>
    </lineage>
</organism>
<dbReference type="AlphaFoldDB" id="A0A1T5LKB8"/>
<dbReference type="OrthoDB" id="9789012at2"/>
<name>A0A1T5LKB8_9FIRM</name>
<evidence type="ECO:0000259" key="2">
    <source>
        <dbReference type="PROSITE" id="PS51819"/>
    </source>
</evidence>
<dbReference type="Gene3D" id="3.10.180.10">
    <property type="entry name" value="2,3-Dihydroxybiphenyl 1,2-Dioxygenase, domain 1"/>
    <property type="match status" value="1"/>
</dbReference>
<reference evidence="3 4" key="1">
    <citation type="submission" date="2017-02" db="EMBL/GenBank/DDBJ databases">
        <authorList>
            <person name="Peterson S.W."/>
        </authorList>
    </citation>
    <scope>NUCLEOTIDE SEQUENCE [LARGE SCALE GENOMIC DNA]</scope>
    <source>
        <strain evidence="3 4">M1</strain>
    </source>
</reference>
<dbReference type="InterPro" id="IPR051785">
    <property type="entry name" value="MMCE/EMCE_epimerase"/>
</dbReference>
<keyword evidence="1" id="KW-0479">Metal-binding</keyword>
<dbReference type="GO" id="GO:0004493">
    <property type="term" value="F:methylmalonyl-CoA epimerase activity"/>
    <property type="evidence" value="ECO:0007669"/>
    <property type="project" value="TreeGrafter"/>
</dbReference>